<evidence type="ECO:0000313" key="4">
    <source>
        <dbReference type="EMBL" id="KAF4680158.1"/>
    </source>
</evidence>
<protein>
    <recommendedName>
        <fullName evidence="3">SWIM-type domain-containing protein</fullName>
    </recommendedName>
</protein>
<feature type="compositionally biased region" description="Low complexity" evidence="2">
    <location>
        <begin position="659"/>
        <end position="670"/>
    </location>
</feature>
<organism evidence="4 5">
    <name type="scientific">Perkinsus olseni</name>
    <name type="common">Perkinsus atlanticus</name>
    <dbReference type="NCBI Taxonomy" id="32597"/>
    <lineage>
        <taxon>Eukaryota</taxon>
        <taxon>Sar</taxon>
        <taxon>Alveolata</taxon>
        <taxon>Perkinsozoa</taxon>
        <taxon>Perkinsea</taxon>
        <taxon>Perkinsida</taxon>
        <taxon>Perkinsidae</taxon>
        <taxon>Perkinsus</taxon>
    </lineage>
</organism>
<keyword evidence="1" id="KW-0863">Zinc-finger</keyword>
<evidence type="ECO:0000256" key="2">
    <source>
        <dbReference type="SAM" id="MobiDB-lite"/>
    </source>
</evidence>
<accession>A0A7J6N8F6</accession>
<comment type="caution">
    <text evidence="4">The sequence shown here is derived from an EMBL/GenBank/DDBJ whole genome shotgun (WGS) entry which is preliminary data.</text>
</comment>
<feature type="region of interest" description="Disordered" evidence="2">
    <location>
        <begin position="565"/>
        <end position="720"/>
    </location>
</feature>
<proteinExistence type="predicted"/>
<evidence type="ECO:0000256" key="1">
    <source>
        <dbReference type="PROSITE-ProRule" id="PRU00325"/>
    </source>
</evidence>
<dbReference type="InterPro" id="IPR007527">
    <property type="entry name" value="Znf_SWIM"/>
</dbReference>
<evidence type="ECO:0000259" key="3">
    <source>
        <dbReference type="PROSITE" id="PS50966"/>
    </source>
</evidence>
<evidence type="ECO:0000313" key="5">
    <source>
        <dbReference type="Proteomes" id="UP000541610"/>
    </source>
</evidence>
<dbReference type="AlphaFoldDB" id="A0A7J6N8F6"/>
<dbReference type="GO" id="GO:0008270">
    <property type="term" value="F:zinc ion binding"/>
    <property type="evidence" value="ECO:0007669"/>
    <property type="project" value="UniProtKB-KW"/>
</dbReference>
<feature type="domain" description="SWIM-type" evidence="3">
    <location>
        <begin position="511"/>
        <end position="553"/>
    </location>
</feature>
<feature type="compositionally biased region" description="Low complexity" evidence="2">
    <location>
        <begin position="622"/>
        <end position="631"/>
    </location>
</feature>
<name>A0A7J6N8F6_PEROL</name>
<feature type="compositionally biased region" description="Basic and acidic residues" evidence="2">
    <location>
        <begin position="636"/>
        <end position="648"/>
    </location>
</feature>
<keyword evidence="1" id="KW-0862">Zinc</keyword>
<reference evidence="4 5" key="1">
    <citation type="submission" date="2020-04" db="EMBL/GenBank/DDBJ databases">
        <title>Perkinsus olseni comparative genomics.</title>
        <authorList>
            <person name="Bogema D.R."/>
        </authorList>
    </citation>
    <scope>NUCLEOTIDE SEQUENCE [LARGE SCALE GENOMIC DNA]</scope>
    <source>
        <strain evidence="4">00978-12</strain>
    </source>
</reference>
<dbReference type="PROSITE" id="PS50966">
    <property type="entry name" value="ZF_SWIM"/>
    <property type="match status" value="1"/>
</dbReference>
<dbReference type="OrthoDB" id="10304108at2759"/>
<dbReference type="EMBL" id="JABANP010000643">
    <property type="protein sequence ID" value="KAF4680158.1"/>
    <property type="molecule type" value="Genomic_DNA"/>
</dbReference>
<gene>
    <name evidence="4" type="ORF">FOZ60_014002</name>
</gene>
<keyword evidence="1" id="KW-0479">Metal-binding</keyword>
<dbReference type="Proteomes" id="UP000541610">
    <property type="component" value="Unassembled WGS sequence"/>
</dbReference>
<sequence length="720" mass="80243">MPSYEWEVLWKGRAATVEDPFHEAIASVNIDFPVTKYGSALPHMMRYVCAKHVKCGLKLRVILRGAEVEVQQTGKHSGVVRDLKRQRHPPIVRKYIDREARKGVKPSNIKASLNSNFHFYKDQVSSKQISEIKSGIREEVVNFAMLTSLKWYLSESENPKFALYQDCQNKLLRNKLQIMWLGSNRTRFNPKTGKYQHAFVPFMMAIVDCECKATYKYALQKLNWLVKELTLGLSTDMGYLGLEDCVPFVVHDAHQGALTAARSELPGARNGRCYFHITKNIKDKKKTLGTAYDLVKRSLYLLHTSPTDEVYRVLCSALIEQAKEMSDTAEAYLKDTGPLQIWVINDVIGNCDTDTGSSQVTTNVVESWHKKISNCLNDERLNLAQFVSNIVMVLEDLHEGPHFVRRPEKIQQTGYTSAMKVSGTSLVNSKKLKEVTDEVEVLFEEENIEARFFLCRSGLVSDGSDSFNDEPITWFLSSLFEGEAGTGIENLRTVDDVKQQYFKYHLISVPLDVRLEDESGNAVDERVLSTCNCKQFHDSGSCSHCFAAEVSCELKKKFYANRKVSTVRKGPPSKKKGVLGRHTSGVSAPPAPDRSEPSDEGSVGSGGTVKVAYPDHQPSGIAESSDSESSATEVIRPIDPDTIPRSEESCSGQSARELSMSSVSCTSESCSYEDVAKPVDPDCNPSSSFSSASSEYDVIPKPVDPDSVGEIIRVPEPDED</sequence>